<comment type="caution">
    <text evidence="1">The sequence shown here is derived from an EMBL/GenBank/DDBJ whole genome shotgun (WGS) entry which is preliminary data.</text>
</comment>
<reference evidence="2" key="1">
    <citation type="journal article" date="2022" name="Mol. Ecol. Resour.">
        <title>The genomes of chicory, endive, great burdock and yacon provide insights into Asteraceae palaeo-polyploidization history and plant inulin production.</title>
        <authorList>
            <person name="Fan W."/>
            <person name="Wang S."/>
            <person name="Wang H."/>
            <person name="Wang A."/>
            <person name="Jiang F."/>
            <person name="Liu H."/>
            <person name="Zhao H."/>
            <person name="Xu D."/>
            <person name="Zhang Y."/>
        </authorList>
    </citation>
    <scope>NUCLEOTIDE SEQUENCE [LARGE SCALE GENOMIC DNA]</scope>
    <source>
        <strain evidence="2">cv. Yunnan</strain>
    </source>
</reference>
<reference evidence="1 2" key="2">
    <citation type="journal article" date="2022" name="Mol. Ecol. Resour.">
        <title>The genomes of chicory, endive, great burdock and yacon provide insights into Asteraceae paleo-polyploidization history and plant inulin production.</title>
        <authorList>
            <person name="Fan W."/>
            <person name="Wang S."/>
            <person name="Wang H."/>
            <person name="Wang A."/>
            <person name="Jiang F."/>
            <person name="Liu H."/>
            <person name="Zhao H."/>
            <person name="Xu D."/>
            <person name="Zhang Y."/>
        </authorList>
    </citation>
    <scope>NUCLEOTIDE SEQUENCE [LARGE SCALE GENOMIC DNA]</scope>
    <source>
        <strain evidence="2">cv. Yunnan</strain>
        <tissue evidence="1">Leaves</tissue>
    </source>
</reference>
<accession>A0ACB8YCQ7</accession>
<sequence>MRSPQDSSPTVGPNNLGFFGPTPSPKFFPDLNSSPPVGARVSLVQDSVDGVSDTPVSLLGASNRADIGGSAVPSNSDLVACQVNDLSDVEEEISKTLKVGVAIGIDLGAFKEQVELLVVRDGDPMVSARCGNPRWMPLRWPRRLDPCRRRRKPLGWNIIIFS</sequence>
<evidence type="ECO:0000313" key="2">
    <source>
        <dbReference type="Proteomes" id="UP001056120"/>
    </source>
</evidence>
<dbReference type="EMBL" id="CM042045">
    <property type="protein sequence ID" value="KAI3682987.1"/>
    <property type="molecule type" value="Genomic_DNA"/>
</dbReference>
<name>A0ACB8YCQ7_9ASTR</name>
<proteinExistence type="predicted"/>
<dbReference type="Proteomes" id="UP001056120">
    <property type="component" value="Linkage Group LG28"/>
</dbReference>
<protein>
    <submittedName>
        <fullName evidence="1">Uncharacterized protein</fullName>
    </submittedName>
</protein>
<evidence type="ECO:0000313" key="1">
    <source>
        <dbReference type="EMBL" id="KAI3682987.1"/>
    </source>
</evidence>
<organism evidence="1 2">
    <name type="scientific">Smallanthus sonchifolius</name>
    <dbReference type="NCBI Taxonomy" id="185202"/>
    <lineage>
        <taxon>Eukaryota</taxon>
        <taxon>Viridiplantae</taxon>
        <taxon>Streptophyta</taxon>
        <taxon>Embryophyta</taxon>
        <taxon>Tracheophyta</taxon>
        <taxon>Spermatophyta</taxon>
        <taxon>Magnoliopsida</taxon>
        <taxon>eudicotyledons</taxon>
        <taxon>Gunneridae</taxon>
        <taxon>Pentapetalae</taxon>
        <taxon>asterids</taxon>
        <taxon>campanulids</taxon>
        <taxon>Asterales</taxon>
        <taxon>Asteraceae</taxon>
        <taxon>Asteroideae</taxon>
        <taxon>Heliantheae alliance</taxon>
        <taxon>Millerieae</taxon>
        <taxon>Smallanthus</taxon>
    </lineage>
</organism>
<gene>
    <name evidence="1" type="ORF">L1987_83423</name>
</gene>
<keyword evidence="2" id="KW-1185">Reference proteome</keyword>